<dbReference type="Proteomes" id="UP000578569">
    <property type="component" value="Unassembled WGS sequence"/>
</dbReference>
<name>A0A839Z0C6_9SPHN</name>
<proteinExistence type="predicted"/>
<evidence type="ECO:0000313" key="2">
    <source>
        <dbReference type="Proteomes" id="UP000578569"/>
    </source>
</evidence>
<gene>
    <name evidence="1" type="ORF">FHS50_001163</name>
</gene>
<dbReference type="Gene3D" id="1.10.40.40">
    <property type="entry name" value="Deoxyribonucleotidase, domain 2"/>
    <property type="match status" value="1"/>
</dbReference>
<dbReference type="AlphaFoldDB" id="A0A839Z0C6"/>
<accession>A0A839Z0C6</accession>
<dbReference type="InterPro" id="IPR023214">
    <property type="entry name" value="HAD_sf"/>
</dbReference>
<evidence type="ECO:0000313" key="1">
    <source>
        <dbReference type="EMBL" id="MBB3764140.1"/>
    </source>
</evidence>
<dbReference type="EMBL" id="JACICF010000001">
    <property type="protein sequence ID" value="MBB3764140.1"/>
    <property type="molecule type" value="Genomic_DNA"/>
</dbReference>
<dbReference type="Gene3D" id="3.40.50.1000">
    <property type="entry name" value="HAD superfamily/HAD-like"/>
    <property type="match status" value="1"/>
</dbReference>
<sequence length="159" mass="17941">MAVTRQLFLDVDGVLADFDKGVERATGLSPRALEKQRGLGGFWKALARTEGFYAELDLLPGAAEMVERVRHLSPVLLTGLPMGNWAAPQKEVWAARHFPDLKLITCMARDKWRFGSPGDVLVDDRLKARQPWEEKASGVFVHHRSPDRTLKELESYFPL</sequence>
<keyword evidence="2" id="KW-1185">Reference proteome</keyword>
<protein>
    <submittedName>
        <fullName evidence="1">Uncharacterized protein</fullName>
    </submittedName>
</protein>
<dbReference type="InterPro" id="IPR036412">
    <property type="entry name" value="HAD-like_sf"/>
</dbReference>
<dbReference type="SUPFAM" id="SSF56784">
    <property type="entry name" value="HAD-like"/>
    <property type="match status" value="1"/>
</dbReference>
<comment type="caution">
    <text evidence="1">The sequence shown here is derived from an EMBL/GenBank/DDBJ whole genome shotgun (WGS) entry which is preliminary data.</text>
</comment>
<organism evidence="1 2">
    <name type="scientific">Sphingomicrobium lutaoense</name>
    <dbReference type="NCBI Taxonomy" id="515949"/>
    <lineage>
        <taxon>Bacteria</taxon>
        <taxon>Pseudomonadati</taxon>
        <taxon>Pseudomonadota</taxon>
        <taxon>Alphaproteobacteria</taxon>
        <taxon>Sphingomonadales</taxon>
        <taxon>Sphingomonadaceae</taxon>
        <taxon>Sphingomicrobium</taxon>
    </lineage>
</organism>
<reference evidence="1 2" key="1">
    <citation type="submission" date="2020-08" db="EMBL/GenBank/DDBJ databases">
        <title>Genomic Encyclopedia of Type Strains, Phase IV (KMG-IV): sequencing the most valuable type-strain genomes for metagenomic binning, comparative biology and taxonomic classification.</title>
        <authorList>
            <person name="Goeker M."/>
        </authorList>
    </citation>
    <scope>NUCLEOTIDE SEQUENCE [LARGE SCALE GENOMIC DNA]</scope>
    <source>
        <strain evidence="1 2">DSM 24194</strain>
    </source>
</reference>
<dbReference type="RefSeq" id="WP_183933424.1">
    <property type="nucleotide sequence ID" value="NZ_JACICF010000001.1"/>
</dbReference>